<dbReference type="InParanoid" id="A0A4Q1BIR1"/>
<dbReference type="OrthoDB" id="9973183at2759"/>
<dbReference type="Pfam" id="PF00179">
    <property type="entry name" value="UQ_con"/>
    <property type="match status" value="1"/>
</dbReference>
<protein>
    <recommendedName>
        <fullName evidence="6">UBC core domain-containing protein</fullName>
    </recommendedName>
</protein>
<evidence type="ECO:0000313" key="7">
    <source>
        <dbReference type="EMBL" id="RXK37544.1"/>
    </source>
</evidence>
<dbReference type="SMART" id="SM00212">
    <property type="entry name" value="UBCc"/>
    <property type="match status" value="1"/>
</dbReference>
<accession>A0A4Q1BIR1</accession>
<evidence type="ECO:0000256" key="4">
    <source>
        <dbReference type="RuleBase" id="RU362109"/>
    </source>
</evidence>
<dbReference type="CDD" id="cd23791">
    <property type="entry name" value="UBCc_UBE2C"/>
    <property type="match status" value="1"/>
</dbReference>
<sequence>MSQFTTVQTSPHKPSVGSADSGGLAVNKRLRKELMTLMTSPTSGISAFPESENNLFKWLGTLTGPEGTVYAGLTFRLSLSFPSEYPYKPPVIRFETPCYHPNVALKTGDICLDILQDKWSAVYSVHTILVSLQSLLGDPNNSSPLNVEASQSWADQTAFKERVLTNYRPL</sequence>
<organism evidence="7 8">
    <name type="scientific">Tremella mesenterica</name>
    <name type="common">Jelly fungus</name>
    <dbReference type="NCBI Taxonomy" id="5217"/>
    <lineage>
        <taxon>Eukaryota</taxon>
        <taxon>Fungi</taxon>
        <taxon>Dikarya</taxon>
        <taxon>Basidiomycota</taxon>
        <taxon>Agaricomycotina</taxon>
        <taxon>Tremellomycetes</taxon>
        <taxon>Tremellales</taxon>
        <taxon>Tremellaceae</taxon>
        <taxon>Tremella</taxon>
    </lineage>
</organism>
<evidence type="ECO:0000259" key="6">
    <source>
        <dbReference type="PROSITE" id="PS50127"/>
    </source>
</evidence>
<dbReference type="Gene3D" id="3.10.110.10">
    <property type="entry name" value="Ubiquitin Conjugating Enzyme"/>
    <property type="match status" value="1"/>
</dbReference>
<dbReference type="GO" id="GO:0005524">
    <property type="term" value="F:ATP binding"/>
    <property type="evidence" value="ECO:0007669"/>
    <property type="project" value="UniProtKB-UniRule"/>
</dbReference>
<evidence type="ECO:0000313" key="8">
    <source>
        <dbReference type="Proteomes" id="UP000289152"/>
    </source>
</evidence>
<dbReference type="InterPro" id="IPR050113">
    <property type="entry name" value="Ub_conjugating_enzyme"/>
</dbReference>
<evidence type="ECO:0000256" key="5">
    <source>
        <dbReference type="SAM" id="MobiDB-lite"/>
    </source>
</evidence>
<keyword evidence="2 4" id="KW-0833">Ubl conjugation pathway</keyword>
<feature type="region of interest" description="Disordered" evidence="5">
    <location>
        <begin position="1"/>
        <end position="22"/>
    </location>
</feature>
<comment type="similarity">
    <text evidence="4">Belongs to the ubiquitin-conjugating enzyme family.</text>
</comment>
<evidence type="ECO:0000256" key="2">
    <source>
        <dbReference type="ARBA" id="ARBA00022786"/>
    </source>
</evidence>
<dbReference type="InterPro" id="IPR000608">
    <property type="entry name" value="UBC"/>
</dbReference>
<dbReference type="GO" id="GO:0016740">
    <property type="term" value="F:transferase activity"/>
    <property type="evidence" value="ECO:0007669"/>
    <property type="project" value="UniProtKB-KW"/>
</dbReference>
<dbReference type="PROSITE" id="PS50127">
    <property type="entry name" value="UBC_2"/>
    <property type="match status" value="1"/>
</dbReference>
<gene>
    <name evidence="7" type="ORF">M231_05169</name>
</gene>
<reference evidence="7 8" key="1">
    <citation type="submission" date="2016-06" db="EMBL/GenBank/DDBJ databases">
        <title>Evolution of pathogenesis and genome organization in the Tremellales.</title>
        <authorList>
            <person name="Cuomo C."/>
            <person name="Litvintseva A."/>
            <person name="Heitman J."/>
            <person name="Chen Y."/>
            <person name="Sun S."/>
            <person name="Springer D."/>
            <person name="Dromer F."/>
            <person name="Young S."/>
            <person name="Zeng Q."/>
            <person name="Chapman S."/>
            <person name="Gujja S."/>
            <person name="Saif S."/>
            <person name="Birren B."/>
        </authorList>
    </citation>
    <scope>NUCLEOTIDE SEQUENCE [LARGE SCALE GENOMIC DNA]</scope>
    <source>
        <strain evidence="7 8">ATCC 28783</strain>
    </source>
</reference>
<dbReference type="PANTHER" id="PTHR24067">
    <property type="entry name" value="UBIQUITIN-CONJUGATING ENZYME E2"/>
    <property type="match status" value="1"/>
</dbReference>
<dbReference type="STRING" id="5217.A0A4Q1BIR1"/>
<dbReference type="Proteomes" id="UP000289152">
    <property type="component" value="Unassembled WGS sequence"/>
</dbReference>
<name>A0A4Q1BIR1_TREME</name>
<dbReference type="VEuPathDB" id="FungiDB:TREMEDRAFT_25018"/>
<keyword evidence="8" id="KW-1185">Reference proteome</keyword>
<keyword evidence="4" id="KW-0547">Nucleotide-binding</keyword>
<comment type="caution">
    <text evidence="7">The sequence shown here is derived from an EMBL/GenBank/DDBJ whole genome shotgun (WGS) entry which is preliminary data.</text>
</comment>
<feature type="active site" description="Glycyl thioester intermediate" evidence="3">
    <location>
        <position position="111"/>
    </location>
</feature>
<evidence type="ECO:0000256" key="1">
    <source>
        <dbReference type="ARBA" id="ARBA00022679"/>
    </source>
</evidence>
<dbReference type="InterPro" id="IPR023313">
    <property type="entry name" value="UBQ-conjugating_AS"/>
</dbReference>
<dbReference type="FunCoup" id="A0A4Q1BIR1">
    <property type="interactions" value="302"/>
</dbReference>
<dbReference type="AlphaFoldDB" id="A0A4Q1BIR1"/>
<proteinExistence type="inferred from homology"/>
<keyword evidence="1" id="KW-0808">Transferase</keyword>
<dbReference type="InterPro" id="IPR016135">
    <property type="entry name" value="UBQ-conjugating_enzyme/RWD"/>
</dbReference>
<dbReference type="EMBL" id="SDIL01000066">
    <property type="protein sequence ID" value="RXK37544.1"/>
    <property type="molecule type" value="Genomic_DNA"/>
</dbReference>
<feature type="domain" description="UBC core" evidence="6">
    <location>
        <begin position="25"/>
        <end position="170"/>
    </location>
</feature>
<keyword evidence="4" id="KW-0067">ATP-binding</keyword>
<evidence type="ECO:0000256" key="3">
    <source>
        <dbReference type="PROSITE-ProRule" id="PRU10133"/>
    </source>
</evidence>
<dbReference type="PROSITE" id="PS00183">
    <property type="entry name" value="UBC_1"/>
    <property type="match status" value="1"/>
</dbReference>
<feature type="compositionally biased region" description="Polar residues" evidence="5">
    <location>
        <begin position="1"/>
        <end position="12"/>
    </location>
</feature>
<dbReference type="SUPFAM" id="SSF54495">
    <property type="entry name" value="UBC-like"/>
    <property type="match status" value="1"/>
</dbReference>